<dbReference type="Proteomes" id="UP000218231">
    <property type="component" value="Unassembled WGS sequence"/>
</dbReference>
<sequence length="1703" mass="188282">MSISKIRISIIPTNNAEASKLNVHPNGELEVLVSTLPQWNQLKKVKKKLADLDITLERLGEGLQLELFKSKSHDVFSGLISKCSHDPSQFQLTEVTIHSEPIPDFVISGPNLQFKHSLSAGNLTLISTQGRILFNSRLTCKELRLVSNDEIRLSGESFTQCDKFVVSAPSCQMFLEGKVYSEKLHLDWEIEHLYISIHGALGRYIDHNKVSEILYGQISGVVSNFGQIVSRKSIDLKCRSIEPLDMNNQDTAIRGYSAYKGLMGVENQPAGEEISASTLKKAFEDANLGQAATLLENGVDLDEQIENETSGSEVSTPRKVLKSTKENEHCTKKLSALVDKHEWRRGSIQSKTVHLIVDQNLSDCAQIVGEEIQLFIGGNAICESDSIWKNPDGPFSLKMVAQNLVVQVNGQVKLNDAEIFLNKSFAVLNSGTVAVEKYLHVDARNFETLGLLYIGNDLRMKVEEMAKFHRISFVESKYFKLHVGNITKVLGHINAERLDLFSQNELFVDTTGSIETQYSKLQVEGTTKILGHCTTEKLHFYSQKELIAAHTGTIECQDGQVLTKNFVNCGKWSATETLELSTEHIVQEEIGEIKVGGRFELRAGYAKEDEWLGIIMAKNLTVLALNDLVFSGQISAENASISLFSPKKKSTFTIHGLMQLPQSPLFVDYFSKGSSTEHPALIISGQLFAQALYADPVYTKVTESGKVILHATQISAEEKAKIMLSSKCLETEPNSLILCETVNDIAQRFICKKFIHEGILLESSTSVMFIVEELFNKGSLLYGNENRQFSYLVDANFYVGIKMRNEAELIATSLKISGNGSLENLDSIYAQSIDIRLNNVCNKDGKILGTDVAFKLSTPHAVSIGGNLFAENTLALLALNAETLDFSCTTENLGVFILPAKVNYILTKHLRIHSHIKIGSNGNSMTTIVSNGSIKIYNETQFTLLVLKIQDLIPKNSTERANVSNFEWEIAENGQLFCQNLRIKGICKQAQLNMDGKTVVGNMQLNEGIDEISLSGSKSEQTIHQVFIPQGSVRLGSLSDFQTAYVEARRLETLQDSMILIRSPQKETQLRLHESIIVNGLVKPASNIVIIPKEENLEIITKIHGSIVAQNADVKCYIKAKNLEVSGQIQKLNILETHATSTTISSNGSISDVEKFDLSSGSLEVHGQIERMKTLKTSAPSTKISSSGTIREISEKFDLESEWLTHDGKIEKCPKLDLFAWGAICNGKIENDELELTSSLVFVNTGHISSAKSTYASPFMFNSHVDSQKETKIEAIGQDACIAVKSLVCLSTESQMIAQNIQRQAVLSFNFATAIAAIPNTQQLNHWKNTVNSLNERFSKNNPSLEEIQQILQMTGGNLESNEEISIREQTEFYTEVRKMVEHMHTQGIVTFSVLELVEALMRAQNHFYRVNLYKEHLLAVPKLAREFYKKGEKEIKFFLQRLGFKNVPEIDPIKGGIQEVGMWCSNAGLIEAGSAGYCAYFIESYSNAGTISSTAGDINIQASKISQAKGRMIAAYGSILLQGDTIAVTDVKSAKQLLMKANEELKAKNIEAILPQFSSKQGSVQVEGAKTEQLSIQAKNDVNMDRIEAKYANAKAGENVHATNIKARTLTAGAIKNVNMDRVTADYANVKAGENLDAKDIKAELFIGDAQKNLEMDRIEGSYASAKAGENVHTTNIKAGTLTTDAIKDLKMGQFTADYSKC</sequence>
<evidence type="ECO:0000313" key="1">
    <source>
        <dbReference type="EMBL" id="PAV72125.1"/>
    </source>
</evidence>
<dbReference type="STRING" id="2018661.A0A2A2KDV9"/>
<evidence type="ECO:0000313" key="2">
    <source>
        <dbReference type="Proteomes" id="UP000218231"/>
    </source>
</evidence>
<name>A0A2A2KDV9_9BILA</name>
<dbReference type="EMBL" id="LIAE01008846">
    <property type="protein sequence ID" value="PAV72125.1"/>
    <property type="molecule type" value="Genomic_DNA"/>
</dbReference>
<reference evidence="1 2" key="1">
    <citation type="journal article" date="2017" name="Curr. Biol.">
        <title>Genome architecture and evolution of a unichromosomal asexual nematode.</title>
        <authorList>
            <person name="Fradin H."/>
            <person name="Zegar C."/>
            <person name="Gutwein M."/>
            <person name="Lucas J."/>
            <person name="Kovtun M."/>
            <person name="Corcoran D."/>
            <person name="Baugh L.R."/>
            <person name="Kiontke K."/>
            <person name="Gunsalus K."/>
            <person name="Fitch D.H."/>
            <person name="Piano F."/>
        </authorList>
    </citation>
    <scope>NUCLEOTIDE SEQUENCE [LARGE SCALE GENOMIC DNA]</scope>
    <source>
        <strain evidence="1">PF1309</strain>
    </source>
</reference>
<gene>
    <name evidence="1" type="ORF">WR25_27291</name>
</gene>
<keyword evidence="2" id="KW-1185">Reference proteome</keyword>
<proteinExistence type="predicted"/>
<organism evidence="1 2">
    <name type="scientific">Diploscapter pachys</name>
    <dbReference type="NCBI Taxonomy" id="2018661"/>
    <lineage>
        <taxon>Eukaryota</taxon>
        <taxon>Metazoa</taxon>
        <taxon>Ecdysozoa</taxon>
        <taxon>Nematoda</taxon>
        <taxon>Chromadorea</taxon>
        <taxon>Rhabditida</taxon>
        <taxon>Rhabditina</taxon>
        <taxon>Rhabditomorpha</taxon>
        <taxon>Rhabditoidea</taxon>
        <taxon>Rhabditidae</taxon>
        <taxon>Diploscapter</taxon>
    </lineage>
</organism>
<comment type="caution">
    <text evidence="1">The sequence shown here is derived from an EMBL/GenBank/DDBJ whole genome shotgun (WGS) entry which is preliminary data.</text>
</comment>
<dbReference type="OrthoDB" id="5844208at2759"/>
<protein>
    <submittedName>
        <fullName evidence="1">Uncharacterized protein</fullName>
    </submittedName>
</protein>
<accession>A0A2A2KDV9</accession>